<organism evidence="1 2">
    <name type="scientific">Agathobacter rectalis</name>
    <dbReference type="NCBI Taxonomy" id="39491"/>
    <lineage>
        <taxon>Bacteria</taxon>
        <taxon>Bacillati</taxon>
        <taxon>Bacillota</taxon>
        <taxon>Clostridia</taxon>
        <taxon>Lachnospirales</taxon>
        <taxon>Lachnospiraceae</taxon>
        <taxon>Agathobacter</taxon>
    </lineage>
</organism>
<comment type="caution">
    <text evidence="1">The sequence shown here is derived from an EMBL/GenBank/DDBJ whole genome shotgun (WGS) entry which is preliminary data.</text>
</comment>
<gene>
    <name evidence="1" type="ORF">GKE07_07920</name>
</gene>
<protein>
    <submittedName>
        <fullName evidence="1">Uncharacterized protein</fullName>
    </submittedName>
</protein>
<dbReference type="EMBL" id="WKQP01000010">
    <property type="protein sequence ID" value="MSC60122.1"/>
    <property type="molecule type" value="Genomic_DNA"/>
</dbReference>
<evidence type="ECO:0000313" key="2">
    <source>
        <dbReference type="Proteomes" id="UP000479563"/>
    </source>
</evidence>
<dbReference type="AlphaFoldDB" id="A0A6L5T7V8"/>
<accession>A0A6L5T7V8</accession>
<evidence type="ECO:0000313" key="1">
    <source>
        <dbReference type="EMBL" id="MSC60122.1"/>
    </source>
</evidence>
<reference evidence="1 2" key="1">
    <citation type="journal article" date="2019" name="Nat. Med.">
        <title>A library of human gut bacterial isolates paired with longitudinal multiomics data enables mechanistic microbiome research.</title>
        <authorList>
            <person name="Poyet M."/>
            <person name="Groussin M."/>
            <person name="Gibbons S.M."/>
            <person name="Avila-Pacheco J."/>
            <person name="Jiang X."/>
            <person name="Kearney S.M."/>
            <person name="Perrotta A.R."/>
            <person name="Berdy B."/>
            <person name="Zhao S."/>
            <person name="Lieberman T.D."/>
            <person name="Swanson P.K."/>
            <person name="Smith M."/>
            <person name="Roesemann S."/>
            <person name="Alexander J.E."/>
            <person name="Rich S.A."/>
            <person name="Livny J."/>
            <person name="Vlamakis H."/>
            <person name="Clish C."/>
            <person name="Bullock K."/>
            <person name="Deik A."/>
            <person name="Scott J."/>
            <person name="Pierce K.A."/>
            <person name="Xavier R.J."/>
            <person name="Alm E.J."/>
        </authorList>
    </citation>
    <scope>NUCLEOTIDE SEQUENCE [LARGE SCALE GENOMIC DNA]</scope>
    <source>
        <strain evidence="1 2">BIOML-A11</strain>
    </source>
</reference>
<sequence length="188" mass="20974">MAYDQNSFLQGIAVGKSLKGWSSGIGTSVPTCWNDEGIYTYFYIDYHLPISAVSLSMFRLSTRVLCEAGELEVTAIESVDSTTFKVYCNISKAGNGWIAVTGYNSSWLYYDNGYAVPEYSAVFWIDSKQNWTPGYIEDSDHYVGRSYNGSDSIDLTYQPSVEYTGKDTDNLRSLSGMAIQETLKVTYS</sequence>
<proteinExistence type="predicted"/>
<dbReference type="RefSeq" id="WP_154266938.1">
    <property type="nucleotide sequence ID" value="NZ_WKQP01000010.1"/>
</dbReference>
<dbReference type="Proteomes" id="UP000479563">
    <property type="component" value="Unassembled WGS sequence"/>
</dbReference>
<name>A0A6L5T7V8_9FIRM</name>